<feature type="transmembrane region" description="Helical" evidence="1">
    <location>
        <begin position="53"/>
        <end position="77"/>
    </location>
</feature>
<proteinExistence type="predicted"/>
<feature type="transmembrane region" description="Helical" evidence="1">
    <location>
        <begin position="126"/>
        <end position="147"/>
    </location>
</feature>
<evidence type="ECO:0000313" key="3">
    <source>
        <dbReference type="EMBL" id="KAF9457207.1"/>
    </source>
</evidence>
<keyword evidence="1" id="KW-0812">Transmembrane</keyword>
<dbReference type="Pfam" id="PF20152">
    <property type="entry name" value="DUF6534"/>
    <property type="match status" value="1"/>
</dbReference>
<name>A0A9P6C9I7_9AGAR</name>
<keyword evidence="4" id="KW-1185">Reference proteome</keyword>
<dbReference type="PANTHER" id="PTHR40465:SF1">
    <property type="entry name" value="DUF6534 DOMAIN-CONTAINING PROTEIN"/>
    <property type="match status" value="1"/>
</dbReference>
<sequence length="391" mass="43102">MLEQGTSFDPLADENLGAMVIGLAISLILFGVVVVQSYGYYQNFGRDRVFIKVLATVVLLVPSALEVMQTFTITHTIYRTTVTLRRVPFNGPNSYPLTTSVILEVLITAIVQGFFAFRIYRLSKTLWISGVCWVLGLLRLGGGLALAAESYRDVPREPNTTVLTVTYAWLITLSLIVGALVDVLIAGSLCFYLKRIVTPQPSKSASQLVDRLIGWTVQTGIITRFHAPHTTQMLIDSLKYSIASVSVVIAFTVVTSRNLVRDLYGHFKAVLQLVFVSLNLRSHHRQDVISVTLSNLQFQTTPQMDISAPIPGASFRAAHDHALGPSPTPVRLFCDILIHIHVLNRASSSPFPQPKTSLDLETGHHVFPGMDLEAQQSLNPPGIAMTPHIRY</sequence>
<dbReference type="EMBL" id="MU150382">
    <property type="protein sequence ID" value="KAF9457207.1"/>
    <property type="molecule type" value="Genomic_DNA"/>
</dbReference>
<reference evidence="3" key="1">
    <citation type="submission" date="2020-11" db="EMBL/GenBank/DDBJ databases">
        <authorList>
            <consortium name="DOE Joint Genome Institute"/>
            <person name="Ahrendt S."/>
            <person name="Riley R."/>
            <person name="Andreopoulos W."/>
            <person name="Labutti K."/>
            <person name="Pangilinan J."/>
            <person name="Ruiz-Duenas F.J."/>
            <person name="Barrasa J.M."/>
            <person name="Sanchez-Garcia M."/>
            <person name="Camarero S."/>
            <person name="Miyauchi S."/>
            <person name="Serrano A."/>
            <person name="Linde D."/>
            <person name="Babiker R."/>
            <person name="Drula E."/>
            <person name="Ayuso-Fernandez I."/>
            <person name="Pacheco R."/>
            <person name="Padilla G."/>
            <person name="Ferreira P."/>
            <person name="Barriuso J."/>
            <person name="Kellner H."/>
            <person name="Castanera R."/>
            <person name="Alfaro M."/>
            <person name="Ramirez L."/>
            <person name="Pisabarro A.G."/>
            <person name="Kuo A."/>
            <person name="Tritt A."/>
            <person name="Lipzen A."/>
            <person name="He G."/>
            <person name="Yan M."/>
            <person name="Ng V."/>
            <person name="Cullen D."/>
            <person name="Martin F."/>
            <person name="Rosso M.-N."/>
            <person name="Henrissat B."/>
            <person name="Hibbett D."/>
            <person name="Martinez A.T."/>
            <person name="Grigoriev I.V."/>
        </authorList>
    </citation>
    <scope>NUCLEOTIDE SEQUENCE</scope>
    <source>
        <strain evidence="3">CBS 247.69</strain>
    </source>
</reference>
<feature type="transmembrane region" description="Helical" evidence="1">
    <location>
        <begin position="167"/>
        <end position="193"/>
    </location>
</feature>
<keyword evidence="1" id="KW-1133">Transmembrane helix</keyword>
<protein>
    <recommendedName>
        <fullName evidence="2">DUF6534 domain-containing protein</fullName>
    </recommendedName>
</protein>
<dbReference type="OrthoDB" id="2929525at2759"/>
<feature type="domain" description="DUF6534" evidence="2">
    <location>
        <begin position="179"/>
        <end position="282"/>
    </location>
</feature>
<feature type="transmembrane region" description="Helical" evidence="1">
    <location>
        <begin position="20"/>
        <end position="41"/>
    </location>
</feature>
<evidence type="ECO:0000259" key="2">
    <source>
        <dbReference type="Pfam" id="PF20152"/>
    </source>
</evidence>
<evidence type="ECO:0000313" key="4">
    <source>
        <dbReference type="Proteomes" id="UP000807353"/>
    </source>
</evidence>
<comment type="caution">
    <text evidence="3">The sequence shown here is derived from an EMBL/GenBank/DDBJ whole genome shotgun (WGS) entry which is preliminary data.</text>
</comment>
<evidence type="ECO:0000256" key="1">
    <source>
        <dbReference type="SAM" id="Phobius"/>
    </source>
</evidence>
<accession>A0A9P6C9I7</accession>
<dbReference type="PANTHER" id="PTHR40465">
    <property type="entry name" value="CHROMOSOME 1, WHOLE GENOME SHOTGUN SEQUENCE"/>
    <property type="match status" value="1"/>
</dbReference>
<dbReference type="AlphaFoldDB" id="A0A9P6C9I7"/>
<dbReference type="Proteomes" id="UP000807353">
    <property type="component" value="Unassembled WGS sequence"/>
</dbReference>
<gene>
    <name evidence="3" type="ORF">BDZ94DRAFT_1314412</name>
</gene>
<keyword evidence="1" id="KW-0472">Membrane</keyword>
<feature type="transmembrane region" description="Helical" evidence="1">
    <location>
        <begin position="97"/>
        <end position="119"/>
    </location>
</feature>
<dbReference type="InterPro" id="IPR045339">
    <property type="entry name" value="DUF6534"/>
</dbReference>
<organism evidence="3 4">
    <name type="scientific">Collybia nuda</name>
    <dbReference type="NCBI Taxonomy" id="64659"/>
    <lineage>
        <taxon>Eukaryota</taxon>
        <taxon>Fungi</taxon>
        <taxon>Dikarya</taxon>
        <taxon>Basidiomycota</taxon>
        <taxon>Agaricomycotina</taxon>
        <taxon>Agaricomycetes</taxon>
        <taxon>Agaricomycetidae</taxon>
        <taxon>Agaricales</taxon>
        <taxon>Tricholomatineae</taxon>
        <taxon>Clitocybaceae</taxon>
        <taxon>Collybia</taxon>
    </lineage>
</organism>